<dbReference type="eggNOG" id="arCOG03445">
    <property type="taxonomic scope" value="Archaea"/>
</dbReference>
<dbReference type="STRING" id="384616.Pisl_0672"/>
<gene>
    <name evidence="1" type="ordered locus">Pisl_0672</name>
</gene>
<dbReference type="AlphaFoldDB" id="A1RSB8"/>
<keyword evidence="2" id="KW-1185">Reference proteome</keyword>
<protein>
    <recommendedName>
        <fullName evidence="3">Heavy-metal chelation domain-containing protein</fullName>
    </recommendedName>
</protein>
<proteinExistence type="predicted"/>
<dbReference type="OrthoDB" id="26329at2157"/>
<evidence type="ECO:0000313" key="2">
    <source>
        <dbReference type="Proteomes" id="UP000002595"/>
    </source>
</evidence>
<dbReference type="KEGG" id="pis:Pisl_0672"/>
<dbReference type="GeneID" id="4616721"/>
<accession>A1RSB8</accession>
<organism evidence="1 2">
    <name type="scientific">Pyrobaculum islandicum (strain DSM 4184 / JCM 9189 / GEO3)</name>
    <dbReference type="NCBI Taxonomy" id="384616"/>
    <lineage>
        <taxon>Archaea</taxon>
        <taxon>Thermoproteota</taxon>
        <taxon>Thermoprotei</taxon>
        <taxon>Thermoproteales</taxon>
        <taxon>Thermoproteaceae</taxon>
        <taxon>Pyrobaculum</taxon>
    </lineage>
</organism>
<dbReference type="HOGENOM" id="CLU_1369576_0_0_2"/>
<evidence type="ECO:0000313" key="1">
    <source>
        <dbReference type="EMBL" id="ABL87850.1"/>
    </source>
</evidence>
<dbReference type="EMBL" id="CP000504">
    <property type="protein sequence ID" value="ABL87850.1"/>
    <property type="molecule type" value="Genomic_DNA"/>
</dbReference>
<dbReference type="RefSeq" id="WP_011762426.1">
    <property type="nucleotide sequence ID" value="NC_008701.1"/>
</dbReference>
<sequence>MRLSVSIIRQDGVDVCEGQVLARCCIDDICADIPLNAGVRSGVYDLETASRDPVLRVCIDVLSRQRERGIKALKVCKSGDAERCVKKLAEYVLTKYGGPILLVGFNKKVASVLFSLSEGIVADEEGRLVPYDFVDVSNPYQWLEKTRVVVVAPGVLDRIDIAQLARKAKELGKPVVMYGAVSHVYRDLGIEYFCPHGLKIQ</sequence>
<name>A1RSB8_PYRIL</name>
<evidence type="ECO:0008006" key="3">
    <source>
        <dbReference type="Google" id="ProtNLM"/>
    </source>
</evidence>
<dbReference type="Proteomes" id="UP000002595">
    <property type="component" value="Chromosome"/>
</dbReference>
<reference evidence="1" key="1">
    <citation type="submission" date="2006-12" db="EMBL/GenBank/DDBJ databases">
        <title>Complete sequence of Pyrobaculum islandicum DSM 4184.</title>
        <authorList>
            <person name="Copeland A."/>
            <person name="Lucas S."/>
            <person name="Lapidus A."/>
            <person name="Barry K."/>
            <person name="Detter J.C."/>
            <person name="Glavina del Rio T."/>
            <person name="Dalin E."/>
            <person name="Tice H."/>
            <person name="Pitluck S."/>
            <person name="Meincke L."/>
            <person name="Brettin T."/>
            <person name="Bruce D."/>
            <person name="Han C."/>
            <person name="Tapia R."/>
            <person name="Gilna P."/>
            <person name="Schmutz J."/>
            <person name="Larimer F."/>
            <person name="Land M."/>
            <person name="Hauser L."/>
            <person name="Kyrpides N."/>
            <person name="Mikhailova N."/>
            <person name="Cozen A.E."/>
            <person name="Fitz-Gibbon S.T."/>
            <person name="House C.H."/>
            <person name="Saltikov C."/>
            <person name="Lowe T."/>
            <person name="Richardson P."/>
        </authorList>
    </citation>
    <scope>NUCLEOTIDE SEQUENCE [LARGE SCALE GENOMIC DNA]</scope>
    <source>
        <strain evidence="1">DSM 4184</strain>
    </source>
</reference>